<sequence>MHLNIATVVLALGVATHALNAQQTIRSIGVATNITNAARERISSGKEDVNKILPGLMERVLQSVDAVVKESVTNHPNDKPVAKQDQEIIATAFTKFMDAQNLLFGQIDSMIPKPNGKGQLNRPRDFAQIMKPILLLCKPACCAIKKDASYARKRLVGAVPVGSLKKDEDDIEQDIDDFLYWALSD</sequence>
<evidence type="ECO:0000256" key="1">
    <source>
        <dbReference type="SAM" id="SignalP"/>
    </source>
</evidence>
<proteinExistence type="predicted"/>
<organism evidence="2 3">
    <name type="scientific">[Torrubiella] hemipterigena</name>
    <dbReference type="NCBI Taxonomy" id="1531966"/>
    <lineage>
        <taxon>Eukaryota</taxon>
        <taxon>Fungi</taxon>
        <taxon>Dikarya</taxon>
        <taxon>Ascomycota</taxon>
        <taxon>Pezizomycotina</taxon>
        <taxon>Sordariomycetes</taxon>
        <taxon>Hypocreomycetidae</taxon>
        <taxon>Hypocreales</taxon>
        <taxon>Clavicipitaceae</taxon>
        <taxon>Clavicipitaceae incertae sedis</taxon>
        <taxon>'Torrubiella' clade</taxon>
    </lineage>
</organism>
<feature type="chain" id="PRO_5001979315" description="Cell wall galactomannoprotein" evidence="1">
    <location>
        <begin position="22"/>
        <end position="185"/>
    </location>
</feature>
<accession>A0A0A1T1R7</accession>
<evidence type="ECO:0000313" key="3">
    <source>
        <dbReference type="Proteomes" id="UP000039046"/>
    </source>
</evidence>
<protein>
    <recommendedName>
        <fullName evidence="4">Cell wall galactomannoprotein</fullName>
    </recommendedName>
</protein>
<gene>
    <name evidence="2" type="ORF">VHEMI04596</name>
</gene>
<reference evidence="2 3" key="1">
    <citation type="journal article" date="2015" name="Genome Announc.">
        <title>Draft Genome Sequence and Gene Annotation of the Entomopathogenic Fungus Verticillium hemipterigenum.</title>
        <authorList>
            <person name="Horn F."/>
            <person name="Habel A."/>
            <person name="Scharf D.H."/>
            <person name="Dworschak J."/>
            <person name="Brakhage A.A."/>
            <person name="Guthke R."/>
            <person name="Hertweck C."/>
            <person name="Linde J."/>
        </authorList>
    </citation>
    <scope>NUCLEOTIDE SEQUENCE [LARGE SCALE GENOMIC DNA]</scope>
</reference>
<dbReference type="EMBL" id="CDHN01000002">
    <property type="protein sequence ID" value="CEJ88054.1"/>
    <property type="molecule type" value="Genomic_DNA"/>
</dbReference>
<keyword evidence="1" id="KW-0732">Signal</keyword>
<keyword evidence="3" id="KW-1185">Reference proteome</keyword>
<name>A0A0A1T1R7_9HYPO</name>
<evidence type="ECO:0008006" key="4">
    <source>
        <dbReference type="Google" id="ProtNLM"/>
    </source>
</evidence>
<dbReference type="Proteomes" id="UP000039046">
    <property type="component" value="Unassembled WGS sequence"/>
</dbReference>
<dbReference type="HOGENOM" id="CLU_1462325_0_0_1"/>
<dbReference type="AlphaFoldDB" id="A0A0A1T1R7"/>
<feature type="signal peptide" evidence="1">
    <location>
        <begin position="1"/>
        <end position="21"/>
    </location>
</feature>
<evidence type="ECO:0000313" key="2">
    <source>
        <dbReference type="EMBL" id="CEJ88054.1"/>
    </source>
</evidence>